<evidence type="ECO:0000313" key="2">
    <source>
        <dbReference type="EMBL" id="EUA07359.1"/>
    </source>
</evidence>
<protein>
    <submittedName>
        <fullName evidence="2">Uncharacterized protein</fullName>
    </submittedName>
</protein>
<sequence>MHSPSSRVQISAITCRQSAYMSGSVLPPEQEKSLTTTPPQLSDRRE</sequence>
<dbReference type="AlphaFoldDB" id="X7YJT5"/>
<feature type="region of interest" description="Disordered" evidence="1">
    <location>
        <begin position="21"/>
        <end position="46"/>
    </location>
</feature>
<comment type="caution">
    <text evidence="2">The sequence shown here is derived from an EMBL/GenBank/DDBJ whole genome shotgun (WGS) entry which is preliminary data.</text>
</comment>
<gene>
    <name evidence="2" type="ORF">I553_0192</name>
</gene>
<organism evidence="2">
    <name type="scientific">Mycobacterium xenopi 4042</name>
    <dbReference type="NCBI Taxonomy" id="1299334"/>
    <lineage>
        <taxon>Bacteria</taxon>
        <taxon>Bacillati</taxon>
        <taxon>Actinomycetota</taxon>
        <taxon>Actinomycetes</taxon>
        <taxon>Mycobacteriales</taxon>
        <taxon>Mycobacteriaceae</taxon>
        <taxon>Mycobacterium</taxon>
    </lineage>
</organism>
<evidence type="ECO:0000256" key="1">
    <source>
        <dbReference type="SAM" id="MobiDB-lite"/>
    </source>
</evidence>
<name>X7YJT5_MYCXE</name>
<proteinExistence type="predicted"/>
<reference evidence="2" key="1">
    <citation type="submission" date="2014-01" db="EMBL/GenBank/DDBJ databases">
        <authorList>
            <person name="Brown-Elliot B."/>
            <person name="Wallace R."/>
            <person name="Lenaerts A."/>
            <person name="Ordway D."/>
            <person name="DeGroote M.A."/>
            <person name="Parker T."/>
            <person name="Sizemore C."/>
            <person name="Tallon L.J."/>
            <person name="Sadzewicz L.K."/>
            <person name="Sengamalay N."/>
            <person name="Fraser C.M."/>
            <person name="Hine E."/>
            <person name="Shefchek K.A."/>
            <person name="Das S.P."/>
            <person name="Tettelin H."/>
        </authorList>
    </citation>
    <scope>NUCLEOTIDE SEQUENCE [LARGE SCALE GENOMIC DNA]</scope>
    <source>
        <strain evidence="2">4042</strain>
    </source>
</reference>
<accession>X7YJT5</accession>
<dbReference type="EMBL" id="JAOB01000093">
    <property type="protein sequence ID" value="EUA07359.1"/>
    <property type="molecule type" value="Genomic_DNA"/>
</dbReference>